<dbReference type="FunFam" id="4.10.860.120:FF:000006">
    <property type="entry name" value="DNA-directed RNA polymerase subunit"/>
    <property type="match status" value="1"/>
</dbReference>
<comment type="similarity">
    <text evidence="2">Belongs to the RNA polymerase beta' chain family. RpoC1 subfamily.</text>
</comment>
<name>A0A2V0NXB3_9CHLO</name>
<dbReference type="Pfam" id="PF04997">
    <property type="entry name" value="RNA_pol_Rpb1_1"/>
    <property type="match status" value="1"/>
</dbReference>
<keyword evidence="10 12" id="KW-0804">Transcription</keyword>
<dbReference type="GO" id="GO:0003677">
    <property type="term" value="F:DNA binding"/>
    <property type="evidence" value="ECO:0007669"/>
    <property type="project" value="InterPro"/>
</dbReference>
<dbReference type="GO" id="GO:0006351">
    <property type="term" value="P:DNA-templated transcription"/>
    <property type="evidence" value="ECO:0007669"/>
    <property type="project" value="InterPro"/>
</dbReference>
<evidence type="ECO:0000256" key="10">
    <source>
        <dbReference type="ARBA" id="ARBA00023163"/>
    </source>
</evidence>
<dbReference type="Gene3D" id="1.10.150.390">
    <property type="match status" value="1"/>
</dbReference>
<dbReference type="Proteomes" id="UP000247498">
    <property type="component" value="Unassembled WGS sequence"/>
</dbReference>
<dbReference type="InterPro" id="IPR007066">
    <property type="entry name" value="RNA_pol_Rpb1_3"/>
</dbReference>
<feature type="compositionally biased region" description="Basic residues" evidence="13">
    <location>
        <begin position="289"/>
        <end position="301"/>
    </location>
</feature>
<dbReference type="Gene3D" id="4.10.860.120">
    <property type="entry name" value="RNA polymerase II, clamp domain"/>
    <property type="match status" value="1"/>
</dbReference>
<evidence type="ECO:0000256" key="1">
    <source>
        <dbReference type="ARBA" id="ARBA00004123"/>
    </source>
</evidence>
<comment type="catalytic activity">
    <reaction evidence="12">
        <text>RNA(n) + a ribonucleoside 5'-triphosphate = RNA(n+1) + diphosphate</text>
        <dbReference type="Rhea" id="RHEA:21248"/>
        <dbReference type="Rhea" id="RHEA-COMP:14527"/>
        <dbReference type="Rhea" id="RHEA-COMP:17342"/>
        <dbReference type="ChEBI" id="CHEBI:33019"/>
        <dbReference type="ChEBI" id="CHEBI:61557"/>
        <dbReference type="ChEBI" id="CHEBI:140395"/>
        <dbReference type="EC" id="2.7.7.6"/>
    </reaction>
</comment>
<dbReference type="Gene3D" id="3.30.1490.180">
    <property type="entry name" value="RNA polymerase ii"/>
    <property type="match status" value="1"/>
</dbReference>
<dbReference type="InterPro" id="IPR007080">
    <property type="entry name" value="RNA_pol_Rpb1_1"/>
</dbReference>
<feature type="domain" description="RNA polymerase N-terminal" evidence="14">
    <location>
        <begin position="451"/>
        <end position="802"/>
    </location>
</feature>
<dbReference type="InterPro" id="IPR045867">
    <property type="entry name" value="DNA-dir_RpoC_beta_prime"/>
</dbReference>
<gene>
    <name evidence="15" type="ORF">Rsub_03353</name>
</gene>
<sequence length="1768" mass="185432">MSAAPRKEVTTREVVAVRFGMLTDEEVRKLSVKRLTSPVTYDSLMNVVPDGLYDAALGPVDFNAHCTTCGLNNQQCPGHFGHVELPVPVYNPLVFGTLYKLARHTCFNCNHFKMGRNEAASFLARLECLSRGDLAGASAVRSGALPKSARAAVEEMMAAAEEGALAGEGGAARAERLARLAAEDRAAHRRPPRQPLTCHVQDATRDTAAEFFSRMPTTKCANCGAAAPTVRRQGAGKLFREFSRKALVSNLMRRAACGDRELERLLDDAAALDAAAAEAGGGKGGAAAGKRKRGGGGKGRRKSDGGGSEEWESEEEGEEGEEEGSGDEGGRAKKERRGSESGEGEGEEEEEEEEEDKKAPKGEAGGAAKAGPLRGGARAAGAARIDALVGSKYLQPDQVESLIKALCEKEGPLLSLLYGCAAGAGGAGAGAGGLLPGGGAVRRGDARGLAKVFFLRALAVPPNRFRPPSVLGDAKYEHAQNVALQKILNASLSLQSATAAAAAEAEAAGGASEAARAAERERFTQAWLRLQGEVNALIDSTTAENSDTPGIRQQLEKKEGLFRKNMMGKRVNFAARSVISPDPFIGAGEIGVPPYFATRLSYPEFVTPWNVERLRVLVERGPEYPGAVAVEDEHGRIVQLAKHTQEKRSGLAKRLLSGCPGAAPAPRKGAAAGAAAASAAAAAAAAGGGGGGRRGWVVYRHLMDGDIMLTNRQPTLHKPGLMAHKARVLKGERAIRLHYANCSTFNADFDGDEINLHLPQDQYGRAEGYGIVHADQQYIVPTDGKPIRGLIQDHVVSGVLLTKKDSFFTAAEFSQLLFNAASPWRPGGAADVSLALPLPAVLKPVPLWTGKQLVSALVAHVAGGRPPLTFTAGGKVPADYWGRGNGEGEFIFWRGELLAGTLDKAQFGKFGLVHAMQEVYGNTAAGEMLSALSRLLTLYLQWHGFTCGVDDLLLTEPSELARRAVLRRAEAAAVAASGAAAAGGGGKGGVAEAGLVAAEGAGAAEREAARRRFMSAALSVSDALGERYRANRDEAGKAHDMKVTSAMHPLSSEAIKACIPSGQVKPFPVNCMSLMTVSGAKGSLVNFSQIAVLLGQQELEGRRVPRMASGKTLPCFRPFDGGARSGGFVGDRFLTGLRPQEYYFHCMAGREGLVDTTVKTSRSGGFFPSVLGATSEAFSDSLQRYLETNPDGVLRTAPDGGRTAPDGGGKEKRDKKGKKGAAAAASAAGPAAGVPDSLRVDSEDFSDLMLLKFMRALAAPGEAVGVLAAQSIGEPSTQMTLNTFHMAGRGEANVTLGIPRLREILLTAAARIKTPTLTLPLRPGRGERDAAVVANRMRRLRLAECLKGLSVEEAPFAGEGRGGYQRRYTVRLQFHPLDKYPKEAELRWSELVACFNGEFLPQLKAAVAKAIKRAEGGGSVASVSARAVGEGGGGAPPGADDEGGDPASASARGRAKQSEKGEPPEDFEGDEDLREGKLRFRGGRGEAATYDGPDEEDAEADAAAERELRRRRGDDDGDDADAAAAAASPRAGSPSDDDRPGGAGAAAGRRRGGGQSGAGGGQSGLTGAVDKGAYVCEAELSLSLRAPRLLMLEIAERVAASCVVRQVPGIERVHVLEGERGGPPRIQTEGINFVGVWEQSSLLDVDRLTSNDVHAMLVTYGVEAARATILREASAVFGAYGIGVDPRHLSLIADFMTHQGAYRPCNRMGIDSATSPLLKMSFETAARFLTDAALAGAADDLRSPAARLCVGQVAEVGTGCCDVLMEVC</sequence>
<evidence type="ECO:0000256" key="2">
    <source>
        <dbReference type="ARBA" id="ARBA00007207"/>
    </source>
</evidence>
<feature type="region of interest" description="Disordered" evidence="13">
    <location>
        <begin position="277"/>
        <end position="374"/>
    </location>
</feature>
<feature type="compositionally biased region" description="Basic and acidic residues" evidence="13">
    <location>
        <begin position="328"/>
        <end position="340"/>
    </location>
</feature>
<comment type="subcellular location">
    <subcellularLocation>
        <location evidence="1">Nucleus</location>
    </subcellularLocation>
</comment>
<dbReference type="Pfam" id="PF04998">
    <property type="entry name" value="RNA_pol_Rpb1_5"/>
    <property type="match status" value="1"/>
</dbReference>
<dbReference type="Gene3D" id="2.40.40.20">
    <property type="match status" value="1"/>
</dbReference>
<organism evidence="15 16">
    <name type="scientific">Raphidocelis subcapitata</name>
    <dbReference type="NCBI Taxonomy" id="307507"/>
    <lineage>
        <taxon>Eukaryota</taxon>
        <taxon>Viridiplantae</taxon>
        <taxon>Chlorophyta</taxon>
        <taxon>core chlorophytes</taxon>
        <taxon>Chlorophyceae</taxon>
        <taxon>CS clade</taxon>
        <taxon>Sphaeropleales</taxon>
        <taxon>Selenastraceae</taxon>
        <taxon>Raphidocelis</taxon>
    </lineage>
</organism>
<dbReference type="STRING" id="307507.A0A2V0NXB3"/>
<dbReference type="EMBL" id="BDRX01000015">
    <property type="protein sequence ID" value="GBF90220.1"/>
    <property type="molecule type" value="Genomic_DNA"/>
</dbReference>
<evidence type="ECO:0000256" key="8">
    <source>
        <dbReference type="ARBA" id="ARBA00022833"/>
    </source>
</evidence>
<evidence type="ECO:0000256" key="3">
    <source>
        <dbReference type="ARBA" id="ARBA00022478"/>
    </source>
</evidence>
<feature type="compositionally biased region" description="Basic and acidic residues" evidence="13">
    <location>
        <begin position="1503"/>
        <end position="1514"/>
    </location>
</feature>
<feature type="compositionally biased region" description="Acidic residues" evidence="13">
    <location>
        <begin position="342"/>
        <end position="355"/>
    </location>
</feature>
<evidence type="ECO:0000259" key="14">
    <source>
        <dbReference type="SMART" id="SM00663"/>
    </source>
</evidence>
<dbReference type="InterPro" id="IPR044893">
    <property type="entry name" value="RNA_pol_Rpb1_clamp_domain"/>
</dbReference>
<dbReference type="EC" id="2.7.7.6" evidence="12"/>
<evidence type="ECO:0000256" key="7">
    <source>
        <dbReference type="ARBA" id="ARBA00022723"/>
    </source>
</evidence>
<dbReference type="FunCoup" id="A0A2V0NXB3">
    <property type="interactions" value="1923"/>
</dbReference>
<dbReference type="GO" id="GO:0003899">
    <property type="term" value="F:DNA-directed RNA polymerase activity"/>
    <property type="evidence" value="ECO:0007669"/>
    <property type="project" value="UniProtKB-EC"/>
</dbReference>
<feature type="compositionally biased region" description="Gly residues" evidence="13">
    <location>
        <begin position="1553"/>
        <end position="1564"/>
    </location>
</feature>
<comment type="function">
    <text evidence="12">DNA-dependent RNA polymerase catalyzes the transcription of DNA into RNA using the four ribonucleoside triphosphates as substrates.</text>
</comment>
<dbReference type="InterPro" id="IPR007083">
    <property type="entry name" value="RNA_pol_Rpb1_4"/>
</dbReference>
<dbReference type="Pfam" id="PF05000">
    <property type="entry name" value="RNA_pol_Rpb1_4"/>
    <property type="match status" value="1"/>
</dbReference>
<keyword evidence="6 12" id="KW-0548">Nucleotidyltransferase</keyword>
<proteinExistence type="inferred from homology"/>
<evidence type="ECO:0000256" key="9">
    <source>
        <dbReference type="ARBA" id="ARBA00022842"/>
    </source>
</evidence>
<keyword evidence="11" id="KW-0539">Nucleus</keyword>
<keyword evidence="8" id="KW-0862">Zinc</keyword>
<evidence type="ECO:0000256" key="11">
    <source>
        <dbReference type="ARBA" id="ARBA00023242"/>
    </source>
</evidence>
<keyword evidence="16" id="KW-1185">Reference proteome</keyword>
<keyword evidence="5 12" id="KW-0808">Transferase</keyword>
<keyword evidence="3 12" id="KW-0240">DNA-directed RNA polymerase</keyword>
<dbReference type="InterPro" id="IPR000722">
    <property type="entry name" value="RNA_pol_asu"/>
</dbReference>
<dbReference type="SUPFAM" id="SSF64484">
    <property type="entry name" value="beta and beta-prime subunits of DNA dependent RNA-polymerase"/>
    <property type="match status" value="1"/>
</dbReference>
<evidence type="ECO:0000313" key="15">
    <source>
        <dbReference type="EMBL" id="GBF90220.1"/>
    </source>
</evidence>
<protein>
    <recommendedName>
        <fullName evidence="12">DNA-directed RNA polymerase subunit</fullName>
        <ecNumber evidence="12">2.7.7.6</ecNumber>
    </recommendedName>
</protein>
<dbReference type="SMART" id="SM00663">
    <property type="entry name" value="RPOLA_N"/>
    <property type="match status" value="1"/>
</dbReference>
<feature type="compositionally biased region" description="Low complexity" evidence="13">
    <location>
        <begin position="1522"/>
        <end position="1534"/>
    </location>
</feature>
<reference evidence="15 16" key="1">
    <citation type="journal article" date="2018" name="Sci. Rep.">
        <title>Raphidocelis subcapitata (=Pseudokirchneriella subcapitata) provides an insight into genome evolution and environmental adaptations in the Sphaeropleales.</title>
        <authorList>
            <person name="Suzuki S."/>
            <person name="Yamaguchi H."/>
            <person name="Nakajima N."/>
            <person name="Kawachi M."/>
        </authorList>
    </citation>
    <scope>NUCLEOTIDE SEQUENCE [LARGE SCALE GENOMIC DNA]</scope>
    <source>
        <strain evidence="15 16">NIES-35</strain>
    </source>
</reference>
<dbReference type="InterPro" id="IPR038120">
    <property type="entry name" value="Rpb1_funnel_sf"/>
</dbReference>
<dbReference type="OrthoDB" id="270392at2759"/>
<evidence type="ECO:0000256" key="5">
    <source>
        <dbReference type="ARBA" id="ARBA00022679"/>
    </source>
</evidence>
<dbReference type="InterPro" id="IPR042102">
    <property type="entry name" value="RNA_pol_Rpb1_3_sf"/>
</dbReference>
<keyword evidence="9" id="KW-0460">Magnesium</keyword>
<dbReference type="Gene3D" id="1.10.274.100">
    <property type="entry name" value="RNA polymerase Rpb1, domain 3"/>
    <property type="match status" value="1"/>
</dbReference>
<dbReference type="Gene3D" id="1.10.357.120">
    <property type="match status" value="1"/>
</dbReference>
<dbReference type="InterPro" id="IPR006592">
    <property type="entry name" value="RNA_pol_N"/>
</dbReference>
<dbReference type="InterPro" id="IPR007081">
    <property type="entry name" value="RNA_pol_Rpb1_5"/>
</dbReference>
<evidence type="ECO:0000256" key="13">
    <source>
        <dbReference type="SAM" id="MobiDB-lite"/>
    </source>
</evidence>
<feature type="region of interest" description="Disordered" evidence="13">
    <location>
        <begin position="1427"/>
        <end position="1564"/>
    </location>
</feature>
<dbReference type="Gene3D" id="3.30.70.2850">
    <property type="match status" value="1"/>
</dbReference>
<evidence type="ECO:0000256" key="6">
    <source>
        <dbReference type="ARBA" id="ARBA00022695"/>
    </source>
</evidence>
<dbReference type="Pfam" id="PF00623">
    <property type="entry name" value="RNA_pol_Rpb1_2"/>
    <property type="match status" value="1"/>
</dbReference>
<dbReference type="Gene3D" id="1.10.132.30">
    <property type="match status" value="1"/>
</dbReference>
<dbReference type="InParanoid" id="A0A2V0NXB3"/>
<dbReference type="CDD" id="cd01435">
    <property type="entry name" value="RNAP_I_RPA1_N"/>
    <property type="match status" value="1"/>
</dbReference>
<keyword evidence="7" id="KW-0479">Metal-binding</keyword>
<feature type="compositionally biased region" description="Acidic residues" evidence="13">
    <location>
        <begin position="307"/>
        <end position="326"/>
    </location>
</feature>
<dbReference type="InterPro" id="IPR015699">
    <property type="entry name" value="DNA-dir_RNA_pol1_lsu_N"/>
</dbReference>
<dbReference type="GO" id="GO:0046872">
    <property type="term" value="F:metal ion binding"/>
    <property type="evidence" value="ECO:0007669"/>
    <property type="project" value="UniProtKB-KW"/>
</dbReference>
<keyword evidence="4" id="KW-0934">Plastid</keyword>
<evidence type="ECO:0000313" key="16">
    <source>
        <dbReference type="Proteomes" id="UP000247498"/>
    </source>
</evidence>
<dbReference type="PANTHER" id="PTHR19376:SF11">
    <property type="entry name" value="DNA-DIRECTED RNA POLYMERASE I SUBUNIT RPA1"/>
    <property type="match status" value="1"/>
</dbReference>
<feature type="region of interest" description="Disordered" evidence="13">
    <location>
        <begin position="1189"/>
        <end position="1219"/>
    </location>
</feature>
<evidence type="ECO:0000256" key="4">
    <source>
        <dbReference type="ARBA" id="ARBA00022640"/>
    </source>
</evidence>
<comment type="caution">
    <text evidence="15">The sequence shown here is derived from an EMBL/GenBank/DDBJ whole genome shotgun (WGS) entry which is preliminary data.</text>
</comment>
<dbReference type="PANTHER" id="PTHR19376">
    <property type="entry name" value="DNA-DIRECTED RNA POLYMERASE"/>
    <property type="match status" value="1"/>
</dbReference>
<feature type="compositionally biased region" description="Acidic residues" evidence="13">
    <location>
        <begin position="1492"/>
        <end position="1502"/>
    </location>
</feature>
<dbReference type="Pfam" id="PF04983">
    <property type="entry name" value="RNA_pol_Rpb1_3"/>
    <property type="match status" value="1"/>
</dbReference>
<feature type="compositionally biased region" description="Acidic residues" evidence="13">
    <location>
        <begin position="1464"/>
        <end position="1473"/>
    </location>
</feature>
<dbReference type="GO" id="GO:0005736">
    <property type="term" value="C:RNA polymerase I complex"/>
    <property type="evidence" value="ECO:0007669"/>
    <property type="project" value="UniProtKB-ARBA"/>
</dbReference>
<accession>A0A2V0NXB3</accession>
<evidence type="ECO:0000256" key="12">
    <source>
        <dbReference type="RuleBase" id="RU004279"/>
    </source>
</evidence>